<dbReference type="OrthoDB" id="3562227at2759"/>
<feature type="region of interest" description="Disordered" evidence="1">
    <location>
        <begin position="279"/>
        <end position="299"/>
    </location>
</feature>
<evidence type="ECO:0000256" key="1">
    <source>
        <dbReference type="SAM" id="MobiDB-lite"/>
    </source>
</evidence>
<dbReference type="Proteomes" id="UP000664132">
    <property type="component" value="Unassembled WGS sequence"/>
</dbReference>
<dbReference type="EMBL" id="JAFJYH010000091">
    <property type="protein sequence ID" value="KAG4420092.1"/>
    <property type="molecule type" value="Genomic_DNA"/>
</dbReference>
<comment type="caution">
    <text evidence="2">The sequence shown here is derived from an EMBL/GenBank/DDBJ whole genome shotgun (WGS) entry which is preliminary data.</text>
</comment>
<organism evidence="2 3">
    <name type="scientific">Cadophora malorum</name>
    <dbReference type="NCBI Taxonomy" id="108018"/>
    <lineage>
        <taxon>Eukaryota</taxon>
        <taxon>Fungi</taxon>
        <taxon>Dikarya</taxon>
        <taxon>Ascomycota</taxon>
        <taxon>Pezizomycotina</taxon>
        <taxon>Leotiomycetes</taxon>
        <taxon>Helotiales</taxon>
        <taxon>Ploettnerulaceae</taxon>
        <taxon>Cadophora</taxon>
    </lineage>
</organism>
<feature type="compositionally biased region" description="Basic and acidic residues" evidence="1">
    <location>
        <begin position="431"/>
        <end position="440"/>
    </location>
</feature>
<feature type="region of interest" description="Disordered" evidence="1">
    <location>
        <begin position="400"/>
        <end position="449"/>
    </location>
</feature>
<accession>A0A8H7TIZ4</accession>
<dbReference type="AlphaFoldDB" id="A0A8H7TIZ4"/>
<protein>
    <submittedName>
        <fullName evidence="2">Uncharacterized protein</fullName>
    </submittedName>
</protein>
<reference evidence="2" key="1">
    <citation type="submission" date="2021-02" db="EMBL/GenBank/DDBJ databases">
        <title>Genome sequence Cadophora malorum strain M34.</title>
        <authorList>
            <person name="Stefanovic E."/>
            <person name="Vu D."/>
            <person name="Scully C."/>
            <person name="Dijksterhuis J."/>
            <person name="Roader J."/>
            <person name="Houbraken J."/>
        </authorList>
    </citation>
    <scope>NUCLEOTIDE SEQUENCE</scope>
    <source>
        <strain evidence="2">M34</strain>
    </source>
</reference>
<gene>
    <name evidence="2" type="ORF">IFR04_006751</name>
</gene>
<evidence type="ECO:0000313" key="3">
    <source>
        <dbReference type="Proteomes" id="UP000664132"/>
    </source>
</evidence>
<proteinExistence type="predicted"/>
<keyword evidence="3" id="KW-1185">Reference proteome</keyword>
<sequence>MLVRICRRFGSDLQNNHSSRRLVKNAPSAARLGPPDCQAFPEPGADDSESLIGTSIYLPKLLHQTSFKPFSLRQLSTNSMTDAQLAAQNAYTIIDSEHVLYLKKVAHLYQAQEYSQCAALIRHIQHKFATVGTIPPRYYRAQYMLLLATCEPEDEAAHEMSLHARKAFQHGFSEGIIAEETRHFLTTLALISASIQGHIGGYDEHLQKFMEHLGKQVEILLTSKTLKELGLEALMVHHLLVADTTKRTGSLSKDFISQLEQRDNVEEQRKLRVMVAEARKAHEQKQFPESQDKKIQDKDDRVSRFPQIQQGNNIAEDAKRLSPYEAMARASPFHRQPRASASARHSHEERESFRVKRPTSDAQGQVGSIPASVRRRTNYLEALSPEELIEVEIRRKRFFAHPSGPNAVATRYDTSSTDSMTPNDSPSAVDQPRRGPRESQGDGDPIMEGIRSVLEKMELEQA</sequence>
<feature type="compositionally biased region" description="Basic and acidic residues" evidence="1">
    <location>
        <begin position="345"/>
        <end position="354"/>
    </location>
</feature>
<feature type="compositionally biased region" description="Polar residues" evidence="1">
    <location>
        <begin position="412"/>
        <end position="428"/>
    </location>
</feature>
<feature type="region of interest" description="Disordered" evidence="1">
    <location>
        <begin position="331"/>
        <end position="370"/>
    </location>
</feature>
<evidence type="ECO:0000313" key="2">
    <source>
        <dbReference type="EMBL" id="KAG4420092.1"/>
    </source>
</evidence>
<name>A0A8H7TIZ4_9HELO</name>